<dbReference type="SMART" id="SM00966">
    <property type="entry name" value="SpoVT_AbrB"/>
    <property type="match status" value="1"/>
</dbReference>
<dbReference type="Gene3D" id="2.10.260.10">
    <property type="match status" value="1"/>
</dbReference>
<dbReference type="InterPro" id="IPR007159">
    <property type="entry name" value="SpoVT-AbrB_dom"/>
</dbReference>
<gene>
    <name evidence="2" type="ORF">S01H4_12682</name>
    <name evidence="3" type="ORF">S01H4_49557</name>
</gene>
<dbReference type="AlphaFoldDB" id="X1DVH7"/>
<feature type="domain" description="SpoVT-AbrB" evidence="1">
    <location>
        <begin position="1"/>
        <end position="47"/>
    </location>
</feature>
<dbReference type="EMBL" id="BART01028040">
    <property type="protein sequence ID" value="GAH00393.1"/>
    <property type="molecule type" value="Genomic_DNA"/>
</dbReference>
<dbReference type="SUPFAM" id="SSF89447">
    <property type="entry name" value="AbrB/MazE/MraZ-like"/>
    <property type="match status" value="1"/>
</dbReference>
<dbReference type="CDD" id="cd16320">
    <property type="entry name" value="MraZ_N"/>
    <property type="match status" value="1"/>
</dbReference>
<evidence type="ECO:0000313" key="2">
    <source>
        <dbReference type="EMBL" id="GAG66160.1"/>
    </source>
</evidence>
<evidence type="ECO:0000259" key="1">
    <source>
        <dbReference type="PROSITE" id="PS51740"/>
    </source>
</evidence>
<dbReference type="NCBIfam" id="TIGR01439">
    <property type="entry name" value="lp_hng_hel_AbrB"/>
    <property type="match status" value="1"/>
</dbReference>
<comment type="caution">
    <text evidence="3">The sequence shown here is derived from an EMBL/GenBank/DDBJ whole genome shotgun (WGS) entry which is preliminary data.</text>
</comment>
<protein>
    <recommendedName>
        <fullName evidence="1">SpoVT-AbrB domain-containing protein</fullName>
    </recommendedName>
</protein>
<sequence>MGKIEIDDRGRLTIPSKIRDSLNIKSGDRLTIKINQDNTITLQKNPSKKEIFENLVGCIKIPSEEKPTPESIKEIWKMQQ</sequence>
<dbReference type="Pfam" id="PF04014">
    <property type="entry name" value="MazE_antitoxin"/>
    <property type="match status" value="1"/>
</dbReference>
<dbReference type="EMBL" id="BART01005457">
    <property type="protein sequence ID" value="GAG66160.1"/>
    <property type="molecule type" value="Genomic_DNA"/>
</dbReference>
<evidence type="ECO:0000313" key="3">
    <source>
        <dbReference type="EMBL" id="GAH00393.1"/>
    </source>
</evidence>
<proteinExistence type="predicted"/>
<name>X1DVH7_9ZZZZ</name>
<dbReference type="InterPro" id="IPR035642">
    <property type="entry name" value="MraZ_N"/>
</dbReference>
<dbReference type="GO" id="GO:0003677">
    <property type="term" value="F:DNA binding"/>
    <property type="evidence" value="ECO:0007669"/>
    <property type="project" value="InterPro"/>
</dbReference>
<reference evidence="3" key="1">
    <citation type="journal article" date="2014" name="Front. Microbiol.">
        <title>High frequency of phylogenetically diverse reductive dehalogenase-homologous genes in deep subseafloor sedimentary metagenomes.</title>
        <authorList>
            <person name="Kawai M."/>
            <person name="Futagami T."/>
            <person name="Toyoda A."/>
            <person name="Takaki Y."/>
            <person name="Nishi S."/>
            <person name="Hori S."/>
            <person name="Arai W."/>
            <person name="Tsubouchi T."/>
            <person name="Morono Y."/>
            <person name="Uchiyama I."/>
            <person name="Ito T."/>
            <person name="Fujiyama A."/>
            <person name="Inagaki F."/>
            <person name="Takami H."/>
        </authorList>
    </citation>
    <scope>NUCLEOTIDE SEQUENCE</scope>
    <source>
        <strain evidence="3">Expedition CK06-06</strain>
    </source>
</reference>
<dbReference type="PROSITE" id="PS51740">
    <property type="entry name" value="SPOVT_ABRB"/>
    <property type="match status" value="1"/>
</dbReference>
<accession>X1DVH7</accession>
<organism evidence="3">
    <name type="scientific">marine sediment metagenome</name>
    <dbReference type="NCBI Taxonomy" id="412755"/>
    <lineage>
        <taxon>unclassified sequences</taxon>
        <taxon>metagenomes</taxon>
        <taxon>ecological metagenomes</taxon>
    </lineage>
</organism>
<dbReference type="InterPro" id="IPR037914">
    <property type="entry name" value="SpoVT-AbrB_sf"/>
</dbReference>